<dbReference type="GO" id="GO:0035447">
    <property type="term" value="F:mycothiol synthase activity"/>
    <property type="evidence" value="ECO:0007669"/>
    <property type="project" value="UniProtKB-EC"/>
</dbReference>
<keyword evidence="2 4" id="KW-0012">Acyltransferase</keyword>
<dbReference type="Proteomes" id="UP000569914">
    <property type="component" value="Unassembled WGS sequence"/>
</dbReference>
<dbReference type="PANTHER" id="PTHR43877">
    <property type="entry name" value="AMINOALKYLPHOSPHONATE N-ACETYLTRANSFERASE-RELATED-RELATED"/>
    <property type="match status" value="1"/>
</dbReference>
<dbReference type="AlphaFoldDB" id="A0A7Y9IAP5"/>
<sequence length="169" mass="18381">MTSLLMRRPDLAALPAAPNGTEVAGPADGDGLARLLTACFDEPWDIERVHRDLLDDPTVTRTFVLREGDRIIATASARTLPDRYPGAGYLHWVATDPADRGRGIGFAVVVAVLHRFAAESLGASVLETDDHRLAAIKLYLRLGYVPQYPEPDHEGRWSAIFPRLLGGAA</sequence>
<dbReference type="InterPro" id="IPR050832">
    <property type="entry name" value="Bact_Acetyltransf"/>
</dbReference>
<evidence type="ECO:0000259" key="3">
    <source>
        <dbReference type="PROSITE" id="PS51186"/>
    </source>
</evidence>
<keyword evidence="1 4" id="KW-0808">Transferase</keyword>
<keyword evidence="5" id="KW-1185">Reference proteome</keyword>
<gene>
    <name evidence="4" type="ORF">BKA15_004757</name>
</gene>
<dbReference type="Gene3D" id="3.40.630.30">
    <property type="match status" value="1"/>
</dbReference>
<dbReference type="Pfam" id="PF00583">
    <property type="entry name" value="Acetyltransf_1"/>
    <property type="match status" value="1"/>
</dbReference>
<name>A0A7Y9IAP5_9ACTN</name>
<dbReference type="EMBL" id="JACCBU010000001">
    <property type="protein sequence ID" value="NYE73428.1"/>
    <property type="molecule type" value="Genomic_DNA"/>
</dbReference>
<reference evidence="4 5" key="1">
    <citation type="submission" date="2020-07" db="EMBL/GenBank/DDBJ databases">
        <title>Sequencing the genomes of 1000 actinobacteria strains.</title>
        <authorList>
            <person name="Klenk H.-P."/>
        </authorList>
    </citation>
    <scope>NUCLEOTIDE SEQUENCE [LARGE SCALE GENOMIC DNA]</scope>
    <source>
        <strain evidence="4 5">DSM 22083</strain>
    </source>
</reference>
<organism evidence="4 5">
    <name type="scientific">Microlunatus parietis</name>
    <dbReference type="NCBI Taxonomy" id="682979"/>
    <lineage>
        <taxon>Bacteria</taxon>
        <taxon>Bacillati</taxon>
        <taxon>Actinomycetota</taxon>
        <taxon>Actinomycetes</taxon>
        <taxon>Propionibacteriales</taxon>
        <taxon>Propionibacteriaceae</taxon>
        <taxon>Microlunatus</taxon>
    </lineage>
</organism>
<accession>A0A7Y9IAP5</accession>
<protein>
    <submittedName>
        <fullName evidence="4">Mycothiol synthase</fullName>
        <ecNumber evidence="4">2.3.1.189</ecNumber>
    </submittedName>
</protein>
<evidence type="ECO:0000256" key="2">
    <source>
        <dbReference type="ARBA" id="ARBA00023315"/>
    </source>
</evidence>
<evidence type="ECO:0000313" key="4">
    <source>
        <dbReference type="EMBL" id="NYE73428.1"/>
    </source>
</evidence>
<dbReference type="SUPFAM" id="SSF55729">
    <property type="entry name" value="Acyl-CoA N-acyltransferases (Nat)"/>
    <property type="match status" value="1"/>
</dbReference>
<dbReference type="PROSITE" id="PS51186">
    <property type="entry name" value="GNAT"/>
    <property type="match status" value="1"/>
</dbReference>
<feature type="domain" description="N-acetyltransferase" evidence="3">
    <location>
        <begin position="19"/>
        <end position="167"/>
    </location>
</feature>
<dbReference type="EC" id="2.3.1.189" evidence="4"/>
<dbReference type="CDD" id="cd04301">
    <property type="entry name" value="NAT_SF"/>
    <property type="match status" value="1"/>
</dbReference>
<evidence type="ECO:0000313" key="5">
    <source>
        <dbReference type="Proteomes" id="UP000569914"/>
    </source>
</evidence>
<proteinExistence type="predicted"/>
<dbReference type="InterPro" id="IPR016181">
    <property type="entry name" value="Acyl_CoA_acyltransferase"/>
</dbReference>
<dbReference type="RefSeq" id="WP_179754910.1">
    <property type="nucleotide sequence ID" value="NZ_JACCBU010000001.1"/>
</dbReference>
<dbReference type="InterPro" id="IPR000182">
    <property type="entry name" value="GNAT_dom"/>
</dbReference>
<comment type="caution">
    <text evidence="4">The sequence shown here is derived from an EMBL/GenBank/DDBJ whole genome shotgun (WGS) entry which is preliminary data.</text>
</comment>
<evidence type="ECO:0000256" key="1">
    <source>
        <dbReference type="ARBA" id="ARBA00022679"/>
    </source>
</evidence>
<dbReference type="PANTHER" id="PTHR43877:SF2">
    <property type="entry name" value="AMINOALKYLPHOSPHONATE N-ACETYLTRANSFERASE-RELATED"/>
    <property type="match status" value="1"/>
</dbReference>